<dbReference type="InterPro" id="IPR004090">
    <property type="entry name" value="Chemotax_Me-accpt_rcpt"/>
</dbReference>
<proteinExistence type="inferred from homology"/>
<evidence type="ECO:0000256" key="3">
    <source>
        <dbReference type="SAM" id="MobiDB-lite"/>
    </source>
</evidence>
<name>X1GZV6_9ZZZZ</name>
<evidence type="ECO:0000256" key="1">
    <source>
        <dbReference type="ARBA" id="ARBA00023224"/>
    </source>
</evidence>
<sequence length="408" mass="44016">LESTKTDITEMLYWRDVEEHIMHETILGRESEGAAMLSLDISEAASNFNALKAVIDSDTNLTSAVVNEQLSWHDSAYDDYLYLIGKYSDAWEGGETLEDNYDKMREELEDLVIQIDASVDAAVNNANLTVFTALTVTIITLAIAIGLGIAIATPTVRGIVKVTRNMESVLKTGTEVSVNVSNMATELAASSSEVNAASEEIASTTQEVSMNTQGQVNSLVEISKMSNTINELAHGMKKSTEDIKRVMELITKISDQTNLLALNASIEAGRAGEHGRGFAVVADEVRKLAEESKSAVDETAKEVKNITNRIGETVELIGGITQDIESATAAGEENSRALEGISASSEQQTASMEEITSTANKLGVLAEDLKSELAKSGAGNGKVKKSKEKILKVRTPFKKPKQTETYEE</sequence>
<keyword evidence="4" id="KW-0812">Transmembrane</keyword>
<dbReference type="GO" id="GO:0007165">
    <property type="term" value="P:signal transduction"/>
    <property type="evidence" value="ECO:0007669"/>
    <property type="project" value="UniProtKB-KW"/>
</dbReference>
<dbReference type="InterPro" id="IPR004089">
    <property type="entry name" value="MCPsignal_dom"/>
</dbReference>
<reference evidence="6" key="1">
    <citation type="journal article" date="2014" name="Front. Microbiol.">
        <title>High frequency of phylogenetically diverse reductive dehalogenase-homologous genes in deep subseafloor sedimentary metagenomes.</title>
        <authorList>
            <person name="Kawai M."/>
            <person name="Futagami T."/>
            <person name="Toyoda A."/>
            <person name="Takaki Y."/>
            <person name="Nishi S."/>
            <person name="Hori S."/>
            <person name="Arai W."/>
            <person name="Tsubouchi T."/>
            <person name="Morono Y."/>
            <person name="Uchiyama I."/>
            <person name="Ito T."/>
            <person name="Fujiyama A."/>
            <person name="Inagaki F."/>
            <person name="Takami H."/>
        </authorList>
    </citation>
    <scope>NUCLEOTIDE SEQUENCE</scope>
    <source>
        <strain evidence="6">Expedition CK06-06</strain>
    </source>
</reference>
<dbReference type="AlphaFoldDB" id="X1GZV6"/>
<evidence type="ECO:0000256" key="4">
    <source>
        <dbReference type="SAM" id="Phobius"/>
    </source>
</evidence>
<feature type="region of interest" description="Disordered" evidence="3">
    <location>
        <begin position="375"/>
        <end position="408"/>
    </location>
</feature>
<dbReference type="Pfam" id="PF00015">
    <property type="entry name" value="MCPsignal"/>
    <property type="match status" value="1"/>
</dbReference>
<dbReference type="EMBL" id="BARU01006410">
    <property type="protein sequence ID" value="GAH47139.1"/>
    <property type="molecule type" value="Genomic_DNA"/>
</dbReference>
<dbReference type="GO" id="GO:0016020">
    <property type="term" value="C:membrane"/>
    <property type="evidence" value="ECO:0007669"/>
    <property type="project" value="InterPro"/>
</dbReference>
<feature type="domain" description="Methyl-accepting transducer" evidence="5">
    <location>
        <begin position="186"/>
        <end position="377"/>
    </location>
</feature>
<dbReference type="Gene3D" id="1.10.287.950">
    <property type="entry name" value="Methyl-accepting chemotaxis protein"/>
    <property type="match status" value="1"/>
</dbReference>
<dbReference type="GO" id="GO:0006935">
    <property type="term" value="P:chemotaxis"/>
    <property type="evidence" value="ECO:0007669"/>
    <property type="project" value="InterPro"/>
</dbReference>
<dbReference type="PRINTS" id="PR00260">
    <property type="entry name" value="CHEMTRNSDUCR"/>
</dbReference>
<comment type="similarity">
    <text evidence="2">Belongs to the methyl-accepting chemotaxis (MCP) protein family.</text>
</comment>
<keyword evidence="1" id="KW-0807">Transducer</keyword>
<comment type="caution">
    <text evidence="6">The sequence shown here is derived from an EMBL/GenBank/DDBJ whole genome shotgun (WGS) entry which is preliminary data.</text>
</comment>
<dbReference type="SUPFAM" id="SSF58104">
    <property type="entry name" value="Methyl-accepting chemotaxis protein (MCP) signaling domain"/>
    <property type="match status" value="1"/>
</dbReference>
<dbReference type="PANTHER" id="PTHR32089:SF112">
    <property type="entry name" value="LYSOZYME-LIKE PROTEIN-RELATED"/>
    <property type="match status" value="1"/>
</dbReference>
<keyword evidence="4" id="KW-1133">Transmembrane helix</keyword>
<feature type="transmembrane region" description="Helical" evidence="4">
    <location>
        <begin position="128"/>
        <end position="152"/>
    </location>
</feature>
<dbReference type="SMART" id="SM00283">
    <property type="entry name" value="MA"/>
    <property type="match status" value="1"/>
</dbReference>
<accession>X1GZV6</accession>
<evidence type="ECO:0000259" key="5">
    <source>
        <dbReference type="PROSITE" id="PS50111"/>
    </source>
</evidence>
<evidence type="ECO:0000313" key="6">
    <source>
        <dbReference type="EMBL" id="GAH47139.1"/>
    </source>
</evidence>
<dbReference type="PROSITE" id="PS50111">
    <property type="entry name" value="CHEMOTAXIS_TRANSDUC_2"/>
    <property type="match status" value="1"/>
</dbReference>
<feature type="non-terminal residue" evidence="6">
    <location>
        <position position="1"/>
    </location>
</feature>
<organism evidence="6">
    <name type="scientific">marine sediment metagenome</name>
    <dbReference type="NCBI Taxonomy" id="412755"/>
    <lineage>
        <taxon>unclassified sequences</taxon>
        <taxon>metagenomes</taxon>
        <taxon>ecological metagenomes</taxon>
    </lineage>
</organism>
<protein>
    <recommendedName>
        <fullName evidence="5">Methyl-accepting transducer domain-containing protein</fullName>
    </recommendedName>
</protein>
<evidence type="ECO:0000256" key="2">
    <source>
        <dbReference type="ARBA" id="ARBA00029447"/>
    </source>
</evidence>
<gene>
    <name evidence="6" type="ORF">S03H2_12613</name>
</gene>
<keyword evidence="4" id="KW-0472">Membrane</keyword>
<dbReference type="GO" id="GO:0004888">
    <property type="term" value="F:transmembrane signaling receptor activity"/>
    <property type="evidence" value="ECO:0007669"/>
    <property type="project" value="InterPro"/>
</dbReference>
<dbReference type="PANTHER" id="PTHR32089">
    <property type="entry name" value="METHYL-ACCEPTING CHEMOTAXIS PROTEIN MCPB"/>
    <property type="match status" value="1"/>
</dbReference>